<reference evidence="2" key="1">
    <citation type="journal article" date="2023" name="Commun. Biol.">
        <title>Genome analysis of Parmales, the sister group of diatoms, reveals the evolutionary specialization of diatoms from phago-mixotrophs to photoautotrophs.</title>
        <authorList>
            <person name="Ban H."/>
            <person name="Sato S."/>
            <person name="Yoshikawa S."/>
            <person name="Yamada K."/>
            <person name="Nakamura Y."/>
            <person name="Ichinomiya M."/>
            <person name="Sato N."/>
            <person name="Blanc-Mathieu R."/>
            <person name="Endo H."/>
            <person name="Kuwata A."/>
            <person name="Ogata H."/>
        </authorList>
    </citation>
    <scope>NUCLEOTIDE SEQUENCE [LARGE SCALE GENOMIC DNA]</scope>
</reference>
<keyword evidence="2" id="KW-1185">Reference proteome</keyword>
<proteinExistence type="predicted"/>
<dbReference type="EMBL" id="BRYA01000662">
    <property type="protein sequence ID" value="GMI28399.1"/>
    <property type="molecule type" value="Genomic_DNA"/>
</dbReference>
<sequence>MSIQRERNFETREASFSCEVRFDEDLPHGPHVEGTHAGGFRASVPPAGATWGLIAQLVAKAHQAEHDQFWGNGEMRKREGGFTVAHHSTVTPVRVLHKGGPAPSDNPAKEGSCTVVVSVAEVEKAEQQVCCTML</sequence>
<name>A0A9W7L4A2_9STRA</name>
<protein>
    <submittedName>
        <fullName evidence="1">Uncharacterized protein</fullName>
    </submittedName>
</protein>
<gene>
    <name evidence="1" type="ORF">TrCOL_g7053</name>
</gene>
<comment type="caution">
    <text evidence="1">The sequence shown here is derived from an EMBL/GenBank/DDBJ whole genome shotgun (WGS) entry which is preliminary data.</text>
</comment>
<dbReference type="Proteomes" id="UP001165065">
    <property type="component" value="Unassembled WGS sequence"/>
</dbReference>
<accession>A0A9W7L4A2</accession>
<evidence type="ECO:0000313" key="2">
    <source>
        <dbReference type="Proteomes" id="UP001165065"/>
    </source>
</evidence>
<evidence type="ECO:0000313" key="1">
    <source>
        <dbReference type="EMBL" id="GMI28399.1"/>
    </source>
</evidence>
<dbReference type="AlphaFoldDB" id="A0A9W7L4A2"/>
<organism evidence="1 2">
    <name type="scientific">Triparma columacea</name>
    <dbReference type="NCBI Taxonomy" id="722753"/>
    <lineage>
        <taxon>Eukaryota</taxon>
        <taxon>Sar</taxon>
        <taxon>Stramenopiles</taxon>
        <taxon>Ochrophyta</taxon>
        <taxon>Bolidophyceae</taxon>
        <taxon>Parmales</taxon>
        <taxon>Triparmaceae</taxon>
        <taxon>Triparma</taxon>
    </lineage>
</organism>